<protein>
    <submittedName>
        <fullName evidence="10">Amino acid permease</fullName>
    </submittedName>
</protein>
<comment type="similarity">
    <text evidence="2">Belongs to the amino acid-polyamine-organocation (APC) superfamily. Amino acid transporter (AAT) (TC 2.A.3.1) family.</text>
</comment>
<organism evidence="10 12">
    <name type="scientific">Streptomyces microflavus</name>
    <name type="common">Streptomyces lipmanii</name>
    <dbReference type="NCBI Taxonomy" id="1919"/>
    <lineage>
        <taxon>Bacteria</taxon>
        <taxon>Bacillati</taxon>
        <taxon>Actinomycetota</taxon>
        <taxon>Actinomycetes</taxon>
        <taxon>Kitasatosporales</taxon>
        <taxon>Streptomycetaceae</taxon>
        <taxon>Streptomyces</taxon>
    </lineage>
</organism>
<keyword evidence="6 8" id="KW-1133">Transmembrane helix</keyword>
<evidence type="ECO:0000313" key="10">
    <source>
        <dbReference type="EMBL" id="NEB66552.1"/>
    </source>
</evidence>
<dbReference type="Gene3D" id="1.20.1740.10">
    <property type="entry name" value="Amino acid/polyamine transporter I"/>
    <property type="match status" value="1"/>
</dbReference>
<feature type="transmembrane region" description="Helical" evidence="8">
    <location>
        <begin position="293"/>
        <end position="313"/>
    </location>
</feature>
<dbReference type="Pfam" id="PF00324">
    <property type="entry name" value="AA_permease"/>
    <property type="match status" value="1"/>
</dbReference>
<feature type="transmembrane region" description="Helical" evidence="8">
    <location>
        <begin position="208"/>
        <end position="234"/>
    </location>
</feature>
<dbReference type="InterPro" id="IPR004841">
    <property type="entry name" value="AA-permease/SLC12A_dom"/>
</dbReference>
<evidence type="ECO:0000313" key="13">
    <source>
        <dbReference type="Proteomes" id="UP000509345"/>
    </source>
</evidence>
<comment type="subcellular location">
    <subcellularLocation>
        <location evidence="1">Membrane</location>
        <topology evidence="1">Multi-pass membrane protein</topology>
    </subcellularLocation>
</comment>
<evidence type="ECO:0000256" key="4">
    <source>
        <dbReference type="ARBA" id="ARBA00022692"/>
    </source>
</evidence>
<feature type="transmembrane region" description="Helical" evidence="8">
    <location>
        <begin position="255"/>
        <end position="273"/>
    </location>
</feature>
<dbReference type="GO" id="GO:0016020">
    <property type="term" value="C:membrane"/>
    <property type="evidence" value="ECO:0007669"/>
    <property type="project" value="UniProtKB-SubCell"/>
</dbReference>
<evidence type="ECO:0000256" key="2">
    <source>
        <dbReference type="ARBA" id="ARBA00008583"/>
    </source>
</evidence>
<dbReference type="InterPro" id="IPR004840">
    <property type="entry name" value="Amino_acid_permease_CS"/>
</dbReference>
<dbReference type="GO" id="GO:0055085">
    <property type="term" value="P:transmembrane transport"/>
    <property type="evidence" value="ECO:0007669"/>
    <property type="project" value="InterPro"/>
</dbReference>
<feature type="domain" description="Amino acid permease/ SLC12A" evidence="9">
    <location>
        <begin position="27"/>
        <end position="460"/>
    </location>
</feature>
<feature type="transmembrane region" description="Helical" evidence="8">
    <location>
        <begin position="95"/>
        <end position="116"/>
    </location>
</feature>
<keyword evidence="3" id="KW-0813">Transport</keyword>
<dbReference type="AlphaFoldDB" id="A0A6N9V520"/>
<dbReference type="PIRSF" id="PIRSF006060">
    <property type="entry name" value="AA_transporter"/>
    <property type="match status" value="1"/>
</dbReference>
<evidence type="ECO:0000256" key="5">
    <source>
        <dbReference type="ARBA" id="ARBA00022970"/>
    </source>
</evidence>
<evidence type="ECO:0000313" key="11">
    <source>
        <dbReference type="EMBL" id="QKW43007.1"/>
    </source>
</evidence>
<keyword evidence="5" id="KW-0029">Amino-acid transport</keyword>
<gene>
    <name evidence="10" type="ORF">G3I39_05680</name>
    <name evidence="11" type="ORF">HUT09_10790</name>
</gene>
<feature type="transmembrane region" description="Helical" evidence="8">
    <location>
        <begin position="375"/>
        <end position="394"/>
    </location>
</feature>
<sequence length="476" mass="50097">MHEAPPTPSGAPTTPAEPLQHGLKQRHLTMLGLGGVIGAGLFVGSGAGIAVAGPAIVVSYLIAGTLAMLVMRMLGEMSAAMPASGSFSVHAERALGRWAGFSVGWLYWFLLVVVLAVEATAAAQIAHGWVPAVEPWAWVLLFMVVFTAANLTAVKNFGEFEFWFASLKVGAIVVFLGLGVLAVLGRLPDTDPVGMTNLTGQGGFLPNGWGGVVSGVLTVVFAFGGLEVVTIAAAETDDPARAVGRAVRSAVVRILFFYVGSMLVIVTVLPWTAQQAGLSPYVKVLDSIGVPSAAQIMNIVVFVALLSALNANLYGSSRMVFSLAERGEAPRGLLKVSGGPRGTAGGVPRRAVLASVAFGFVSVLLNLLWPDTVFLYMLNSVGAVLLFVWALIAASQLRLRARLEQEAPGALALRMWWFPYLTWLTLAGLFGVLVLMLTDDAARPQVLWSAGATALVLLVAVGRQWRERGNPASADR</sequence>
<keyword evidence="4 8" id="KW-0812">Transmembrane</keyword>
<dbReference type="PANTHER" id="PTHR43495">
    <property type="entry name" value="GABA PERMEASE"/>
    <property type="match status" value="1"/>
</dbReference>
<name>A0A6N9V520_STRMI</name>
<reference evidence="11 13" key="2">
    <citation type="submission" date="2020-06" db="EMBL/GenBank/DDBJ databases">
        <title>Genome mining for natural products.</title>
        <authorList>
            <person name="Zhang B."/>
            <person name="Shi J."/>
            <person name="Ge H."/>
        </authorList>
    </citation>
    <scope>NUCLEOTIDE SEQUENCE [LARGE SCALE GENOMIC DNA]</scope>
    <source>
        <strain evidence="11 13">NA06532</strain>
    </source>
</reference>
<dbReference type="GO" id="GO:0006865">
    <property type="term" value="P:amino acid transport"/>
    <property type="evidence" value="ECO:0007669"/>
    <property type="project" value="UniProtKB-KW"/>
</dbReference>
<dbReference type="PANTHER" id="PTHR43495:SF5">
    <property type="entry name" value="GAMMA-AMINOBUTYRIC ACID PERMEASE"/>
    <property type="match status" value="1"/>
</dbReference>
<proteinExistence type="inferred from homology"/>
<dbReference type="EMBL" id="JAAGME010000248">
    <property type="protein sequence ID" value="NEB66552.1"/>
    <property type="molecule type" value="Genomic_DNA"/>
</dbReference>
<feature type="transmembrane region" description="Helical" evidence="8">
    <location>
        <begin position="415"/>
        <end position="436"/>
    </location>
</feature>
<dbReference type="Proteomes" id="UP000509345">
    <property type="component" value="Chromosome"/>
</dbReference>
<dbReference type="FunFam" id="1.20.1740.10:FF:000001">
    <property type="entry name" value="Amino acid permease"/>
    <property type="match status" value="1"/>
</dbReference>
<keyword evidence="7 8" id="KW-0472">Membrane</keyword>
<feature type="transmembrane region" description="Helical" evidence="8">
    <location>
        <begin position="55"/>
        <end position="74"/>
    </location>
</feature>
<evidence type="ECO:0000256" key="7">
    <source>
        <dbReference type="ARBA" id="ARBA00023136"/>
    </source>
</evidence>
<dbReference type="RefSeq" id="WP_031122752.1">
    <property type="nucleotide sequence ID" value="NZ_CP054926.1"/>
</dbReference>
<evidence type="ECO:0000256" key="8">
    <source>
        <dbReference type="SAM" id="Phobius"/>
    </source>
</evidence>
<evidence type="ECO:0000256" key="3">
    <source>
        <dbReference type="ARBA" id="ARBA00022448"/>
    </source>
</evidence>
<dbReference type="Proteomes" id="UP000471648">
    <property type="component" value="Unassembled WGS sequence"/>
</dbReference>
<evidence type="ECO:0000256" key="1">
    <source>
        <dbReference type="ARBA" id="ARBA00004141"/>
    </source>
</evidence>
<feature type="transmembrane region" description="Helical" evidence="8">
    <location>
        <begin position="28"/>
        <end position="49"/>
    </location>
</feature>
<feature type="transmembrane region" description="Helical" evidence="8">
    <location>
        <begin position="166"/>
        <end position="188"/>
    </location>
</feature>
<evidence type="ECO:0000259" key="9">
    <source>
        <dbReference type="Pfam" id="PF00324"/>
    </source>
</evidence>
<dbReference type="GeneID" id="87631702"/>
<feature type="transmembrane region" description="Helical" evidence="8">
    <location>
        <begin position="351"/>
        <end position="369"/>
    </location>
</feature>
<dbReference type="PROSITE" id="PS00218">
    <property type="entry name" value="AMINO_ACID_PERMEASE_1"/>
    <property type="match status" value="1"/>
</dbReference>
<accession>A0A6N9V520</accession>
<feature type="transmembrane region" description="Helical" evidence="8">
    <location>
        <begin position="136"/>
        <end position="154"/>
    </location>
</feature>
<dbReference type="EMBL" id="CP054926">
    <property type="protein sequence ID" value="QKW43007.1"/>
    <property type="molecule type" value="Genomic_DNA"/>
</dbReference>
<feature type="transmembrane region" description="Helical" evidence="8">
    <location>
        <begin position="442"/>
        <end position="461"/>
    </location>
</feature>
<reference evidence="10 12" key="1">
    <citation type="submission" date="2020-01" db="EMBL/GenBank/DDBJ databases">
        <title>Insect and environment-associated Actinomycetes.</title>
        <authorList>
            <person name="Currrie C."/>
            <person name="Chevrette M."/>
            <person name="Carlson C."/>
            <person name="Stubbendieck R."/>
            <person name="Wendt-Pienkowski E."/>
        </authorList>
    </citation>
    <scope>NUCLEOTIDE SEQUENCE [LARGE SCALE GENOMIC DNA]</scope>
    <source>
        <strain evidence="10 12">SID14438</strain>
    </source>
</reference>
<evidence type="ECO:0000256" key="6">
    <source>
        <dbReference type="ARBA" id="ARBA00022989"/>
    </source>
</evidence>
<evidence type="ECO:0000313" key="12">
    <source>
        <dbReference type="Proteomes" id="UP000471648"/>
    </source>
</evidence>